<name>A0AAD8P4T6_TARER</name>
<proteinExistence type="predicted"/>
<dbReference type="AlphaFoldDB" id="A0AAD8P4T6"/>
<gene>
    <name evidence="1" type="ORF">QVD17_08883</name>
</gene>
<keyword evidence="2" id="KW-1185">Reference proteome</keyword>
<protein>
    <submittedName>
        <fullName evidence="1">Uncharacterized protein</fullName>
    </submittedName>
</protein>
<accession>A0AAD8P4T6</accession>
<comment type="caution">
    <text evidence="1">The sequence shown here is derived from an EMBL/GenBank/DDBJ whole genome shotgun (WGS) entry which is preliminary data.</text>
</comment>
<dbReference type="Proteomes" id="UP001229421">
    <property type="component" value="Unassembled WGS sequence"/>
</dbReference>
<sequence>MLDAIEPILECAESSKKVKIDDEPTTQEVVHADDKIEALNFTDDWYDTVLEDETEIQIEGASNQVVVASDDIPPDIEEKFKYLS</sequence>
<organism evidence="1 2">
    <name type="scientific">Tagetes erecta</name>
    <name type="common">African marigold</name>
    <dbReference type="NCBI Taxonomy" id="13708"/>
    <lineage>
        <taxon>Eukaryota</taxon>
        <taxon>Viridiplantae</taxon>
        <taxon>Streptophyta</taxon>
        <taxon>Embryophyta</taxon>
        <taxon>Tracheophyta</taxon>
        <taxon>Spermatophyta</taxon>
        <taxon>Magnoliopsida</taxon>
        <taxon>eudicotyledons</taxon>
        <taxon>Gunneridae</taxon>
        <taxon>Pentapetalae</taxon>
        <taxon>asterids</taxon>
        <taxon>campanulids</taxon>
        <taxon>Asterales</taxon>
        <taxon>Asteraceae</taxon>
        <taxon>Asteroideae</taxon>
        <taxon>Heliantheae alliance</taxon>
        <taxon>Tageteae</taxon>
        <taxon>Tagetes</taxon>
    </lineage>
</organism>
<reference evidence="1" key="1">
    <citation type="journal article" date="2023" name="bioRxiv">
        <title>Improved chromosome-level genome assembly for marigold (Tagetes erecta).</title>
        <authorList>
            <person name="Jiang F."/>
            <person name="Yuan L."/>
            <person name="Wang S."/>
            <person name="Wang H."/>
            <person name="Xu D."/>
            <person name="Wang A."/>
            <person name="Fan W."/>
        </authorList>
    </citation>
    <scope>NUCLEOTIDE SEQUENCE</scope>
    <source>
        <strain evidence="1">WSJ</strain>
        <tissue evidence="1">Leaf</tissue>
    </source>
</reference>
<dbReference type="EMBL" id="JAUHHV010000002">
    <property type="protein sequence ID" value="KAK1432016.1"/>
    <property type="molecule type" value="Genomic_DNA"/>
</dbReference>
<evidence type="ECO:0000313" key="1">
    <source>
        <dbReference type="EMBL" id="KAK1432016.1"/>
    </source>
</evidence>
<evidence type="ECO:0000313" key="2">
    <source>
        <dbReference type="Proteomes" id="UP001229421"/>
    </source>
</evidence>